<proteinExistence type="predicted"/>
<organism evidence="3 4">
    <name type="scientific">Alloscardovia venturai</name>
    <dbReference type="NCBI Taxonomy" id="1769421"/>
    <lineage>
        <taxon>Bacteria</taxon>
        <taxon>Bacillati</taxon>
        <taxon>Actinomycetota</taxon>
        <taxon>Actinomycetes</taxon>
        <taxon>Bifidobacteriales</taxon>
        <taxon>Bifidobacteriaceae</taxon>
        <taxon>Alloscardovia</taxon>
    </lineage>
</organism>
<dbReference type="InterPro" id="IPR047682">
    <property type="entry name" value="SepH-like"/>
</dbReference>
<sequence length="314" mass="34222">MTDNSSTLITFVRTDDNGDVIFRNPLNNEIFSAEVTDELEQGILAAKQIKKDMQGAPAPQSEKALPISMIQSLIRAGHSAEEISQEHGVSAALVRRFSGPVETEKKFAIAQFLDNLIPHEGNVSKISNLLKMTMASIGASYDDMKWNATRKGHEPWSLQATFESRGKSETAAWTFNPHDRSVVCVNTPAKRLFGEIAATTSPVDTELFTSDAVPIITESIPAQSAESSAVSMKTGSFDEVHMDTMRNATHMSTGAFDAIVSRSSSDSLDLDVLGDDNNQNSSSHISDNQPESFTPPKRKRSSIPAWDDILFGSK</sequence>
<dbReference type="Proteomes" id="UP001597036">
    <property type="component" value="Unassembled WGS sequence"/>
</dbReference>
<comment type="caution">
    <text evidence="3">The sequence shown here is derived from an EMBL/GenBank/DDBJ whole genome shotgun (WGS) entry which is preliminary data.</text>
</comment>
<feature type="domain" description="DUF3071" evidence="2">
    <location>
        <begin position="10"/>
        <end position="175"/>
    </location>
</feature>
<name>A0ABW2Y5S2_9BIFI</name>
<evidence type="ECO:0000256" key="1">
    <source>
        <dbReference type="SAM" id="MobiDB-lite"/>
    </source>
</evidence>
<keyword evidence="4" id="KW-1185">Reference proteome</keyword>
<dbReference type="NCBIfam" id="NF040712">
    <property type="entry name" value="SepH"/>
    <property type="match status" value="1"/>
</dbReference>
<dbReference type="Pfam" id="PF11268">
    <property type="entry name" value="DUF3071"/>
    <property type="match status" value="1"/>
</dbReference>
<evidence type="ECO:0000259" key="2">
    <source>
        <dbReference type="Pfam" id="PF11268"/>
    </source>
</evidence>
<feature type="region of interest" description="Disordered" evidence="1">
    <location>
        <begin position="269"/>
        <end position="314"/>
    </location>
</feature>
<evidence type="ECO:0000313" key="3">
    <source>
        <dbReference type="EMBL" id="MFD0704924.1"/>
    </source>
</evidence>
<dbReference type="EMBL" id="JBHTHQ010000021">
    <property type="protein sequence ID" value="MFD0704924.1"/>
    <property type="molecule type" value="Genomic_DNA"/>
</dbReference>
<protein>
    <submittedName>
        <fullName evidence="3">Septation protein SepH</fullName>
    </submittedName>
</protein>
<accession>A0ABW2Y5S2</accession>
<evidence type="ECO:0000313" key="4">
    <source>
        <dbReference type="Proteomes" id="UP001597036"/>
    </source>
</evidence>
<feature type="compositionally biased region" description="Polar residues" evidence="1">
    <location>
        <begin position="277"/>
        <end position="292"/>
    </location>
</feature>
<gene>
    <name evidence="3" type="primary">sepH</name>
    <name evidence="3" type="ORF">ACFQY8_04085</name>
</gene>
<dbReference type="InterPro" id="IPR021421">
    <property type="entry name" value="DUF3071"/>
</dbReference>
<reference evidence="4" key="1">
    <citation type="journal article" date="2019" name="Int. J. Syst. Evol. Microbiol.">
        <title>The Global Catalogue of Microorganisms (GCM) 10K type strain sequencing project: providing services to taxonomists for standard genome sequencing and annotation.</title>
        <authorList>
            <consortium name="The Broad Institute Genomics Platform"/>
            <consortium name="The Broad Institute Genome Sequencing Center for Infectious Disease"/>
            <person name="Wu L."/>
            <person name="Ma J."/>
        </authorList>
    </citation>
    <scope>NUCLEOTIDE SEQUENCE [LARGE SCALE GENOMIC DNA]</scope>
    <source>
        <strain evidence="4">CCM 8604</strain>
    </source>
</reference>